<accession>A0A392R122</accession>
<dbReference type="EMBL" id="LXQA010174980">
    <property type="protein sequence ID" value="MCI29782.1"/>
    <property type="molecule type" value="Genomic_DNA"/>
</dbReference>
<feature type="non-terminal residue" evidence="1">
    <location>
        <position position="1"/>
    </location>
</feature>
<dbReference type="Proteomes" id="UP000265520">
    <property type="component" value="Unassembled WGS sequence"/>
</dbReference>
<protein>
    <submittedName>
        <fullName evidence="1">TMV resistance protein N-like</fullName>
    </submittedName>
</protein>
<dbReference type="AlphaFoldDB" id="A0A392R122"/>
<proteinExistence type="predicted"/>
<name>A0A392R122_9FABA</name>
<keyword evidence="2" id="KW-1185">Reference proteome</keyword>
<evidence type="ECO:0000313" key="1">
    <source>
        <dbReference type="EMBL" id="MCI29782.1"/>
    </source>
</evidence>
<comment type="caution">
    <text evidence="1">The sequence shown here is derived from an EMBL/GenBank/DDBJ whole genome shotgun (WGS) entry which is preliminary data.</text>
</comment>
<organism evidence="1 2">
    <name type="scientific">Trifolium medium</name>
    <dbReference type="NCBI Taxonomy" id="97028"/>
    <lineage>
        <taxon>Eukaryota</taxon>
        <taxon>Viridiplantae</taxon>
        <taxon>Streptophyta</taxon>
        <taxon>Embryophyta</taxon>
        <taxon>Tracheophyta</taxon>
        <taxon>Spermatophyta</taxon>
        <taxon>Magnoliopsida</taxon>
        <taxon>eudicotyledons</taxon>
        <taxon>Gunneridae</taxon>
        <taxon>Pentapetalae</taxon>
        <taxon>rosids</taxon>
        <taxon>fabids</taxon>
        <taxon>Fabales</taxon>
        <taxon>Fabaceae</taxon>
        <taxon>Papilionoideae</taxon>
        <taxon>50 kb inversion clade</taxon>
        <taxon>NPAAA clade</taxon>
        <taxon>Hologalegina</taxon>
        <taxon>IRL clade</taxon>
        <taxon>Trifolieae</taxon>
        <taxon>Trifolium</taxon>
    </lineage>
</organism>
<sequence>FLTSINTITIPTSLSEALSDSKWKQAMDSEMEALDKNSKWRSVPLPNGKKPVGFKCVYTMKYKDGGSFERYKA</sequence>
<reference evidence="1 2" key="1">
    <citation type="journal article" date="2018" name="Front. Plant Sci.">
        <title>Red Clover (Trifolium pratense) and Zigzag Clover (T. medium) - A Picture of Genomic Similarities and Differences.</title>
        <authorList>
            <person name="Dluhosova J."/>
            <person name="Istvanek J."/>
            <person name="Nedelnik J."/>
            <person name="Repkova J."/>
        </authorList>
    </citation>
    <scope>NUCLEOTIDE SEQUENCE [LARGE SCALE GENOMIC DNA]</scope>
    <source>
        <strain evidence="2">cv. 10/8</strain>
        <tissue evidence="1">Leaf</tissue>
    </source>
</reference>
<evidence type="ECO:0000313" key="2">
    <source>
        <dbReference type="Proteomes" id="UP000265520"/>
    </source>
</evidence>